<evidence type="ECO:0000313" key="3">
    <source>
        <dbReference type="Proteomes" id="UP000503447"/>
    </source>
</evidence>
<sequence length="123" mass="12925">MILGLRTCIFRVRPDQLDAAKAWYTQVVGGPPYFDQPFYVGFQVGGFELGLHPEGEPGPGGTLVLWGTADIAAEVTRFVGLGATVVGAVQDVGEGILAATVADPFGNQVGLIQNPHFDPTAVK</sequence>
<gene>
    <name evidence="2" type="ORF">FTUN_7715</name>
</gene>
<feature type="domain" description="VOC" evidence="1">
    <location>
        <begin position="6"/>
        <end position="114"/>
    </location>
</feature>
<dbReference type="InterPro" id="IPR029068">
    <property type="entry name" value="Glyas_Bleomycin-R_OHBP_Dase"/>
</dbReference>
<accession>A0A6M5Z3I8</accession>
<dbReference type="Gene3D" id="3.10.180.10">
    <property type="entry name" value="2,3-Dihydroxybiphenyl 1,2-Dioxygenase, domain 1"/>
    <property type="match status" value="1"/>
</dbReference>
<dbReference type="RefSeq" id="WP_171474918.1">
    <property type="nucleotide sequence ID" value="NZ_CP053452.2"/>
</dbReference>
<evidence type="ECO:0000259" key="1">
    <source>
        <dbReference type="PROSITE" id="PS51819"/>
    </source>
</evidence>
<keyword evidence="3" id="KW-1185">Reference proteome</keyword>
<protein>
    <recommendedName>
        <fullName evidence="1">VOC domain-containing protein</fullName>
    </recommendedName>
</protein>
<dbReference type="Proteomes" id="UP000503447">
    <property type="component" value="Chromosome"/>
</dbReference>
<dbReference type="AlphaFoldDB" id="A0A6M5Z3I8"/>
<dbReference type="InterPro" id="IPR041581">
    <property type="entry name" value="Glyoxalase_6"/>
</dbReference>
<dbReference type="PROSITE" id="PS51819">
    <property type="entry name" value="VOC"/>
    <property type="match status" value="1"/>
</dbReference>
<proteinExistence type="predicted"/>
<dbReference type="Pfam" id="PF18029">
    <property type="entry name" value="Glyoxalase_6"/>
    <property type="match status" value="1"/>
</dbReference>
<evidence type="ECO:0000313" key="2">
    <source>
        <dbReference type="EMBL" id="QJX00091.1"/>
    </source>
</evidence>
<name>A0A6M5Z3I8_9BACT</name>
<reference evidence="3" key="1">
    <citation type="submission" date="2020-05" db="EMBL/GenBank/DDBJ databases">
        <title>Frigoriglobus tundricola gen. nov., sp. nov., a psychrotolerant cellulolytic planctomycete of the family Gemmataceae with two divergent copies of 16S rRNA gene.</title>
        <authorList>
            <person name="Kulichevskaya I.S."/>
            <person name="Ivanova A.A."/>
            <person name="Naumoff D.G."/>
            <person name="Beletsky A.V."/>
            <person name="Rijpstra W.I.C."/>
            <person name="Sinninghe Damste J.S."/>
            <person name="Mardanov A.V."/>
            <person name="Ravin N.V."/>
            <person name="Dedysh S.N."/>
        </authorList>
    </citation>
    <scope>NUCLEOTIDE SEQUENCE [LARGE SCALE GENOMIC DNA]</scope>
    <source>
        <strain evidence="3">PL17</strain>
    </source>
</reference>
<dbReference type="EMBL" id="CP053452">
    <property type="protein sequence ID" value="QJX00091.1"/>
    <property type="molecule type" value="Genomic_DNA"/>
</dbReference>
<dbReference type="InterPro" id="IPR037523">
    <property type="entry name" value="VOC_core"/>
</dbReference>
<dbReference type="SUPFAM" id="SSF54593">
    <property type="entry name" value="Glyoxalase/Bleomycin resistance protein/Dihydroxybiphenyl dioxygenase"/>
    <property type="match status" value="1"/>
</dbReference>
<organism evidence="2 3">
    <name type="scientific">Frigoriglobus tundricola</name>
    <dbReference type="NCBI Taxonomy" id="2774151"/>
    <lineage>
        <taxon>Bacteria</taxon>
        <taxon>Pseudomonadati</taxon>
        <taxon>Planctomycetota</taxon>
        <taxon>Planctomycetia</taxon>
        <taxon>Gemmatales</taxon>
        <taxon>Gemmataceae</taxon>
        <taxon>Frigoriglobus</taxon>
    </lineage>
</organism>
<dbReference type="KEGG" id="ftj:FTUN_7715"/>